<dbReference type="Pfam" id="PF20236">
    <property type="entry name" value="DUF6593"/>
    <property type="match status" value="1"/>
</dbReference>
<dbReference type="AlphaFoldDB" id="A0A0K6FQM6"/>
<feature type="compositionally biased region" description="Gly residues" evidence="1">
    <location>
        <begin position="323"/>
        <end position="337"/>
    </location>
</feature>
<evidence type="ECO:0000256" key="2">
    <source>
        <dbReference type="SAM" id="SignalP"/>
    </source>
</evidence>
<reference evidence="4 5" key="1">
    <citation type="submission" date="2015-07" db="EMBL/GenBank/DDBJ databases">
        <authorList>
            <person name="Noorani M."/>
        </authorList>
    </citation>
    <scope>NUCLEOTIDE SEQUENCE [LARGE SCALE GENOMIC DNA]</scope>
    <source>
        <strain evidence="4">BBA 69670</strain>
    </source>
</reference>
<feature type="chain" id="PRO_5005502075" description="DUF6593 domain-containing protein" evidence="2">
    <location>
        <begin position="17"/>
        <end position="337"/>
    </location>
</feature>
<name>A0A0K6FQM6_9AGAM</name>
<keyword evidence="5" id="KW-1185">Reference proteome</keyword>
<dbReference type="EMBL" id="CYGV01000446">
    <property type="protein sequence ID" value="CUA68541.1"/>
    <property type="molecule type" value="Genomic_DNA"/>
</dbReference>
<keyword evidence="2" id="KW-0732">Signal</keyword>
<feature type="region of interest" description="Disordered" evidence="1">
    <location>
        <begin position="317"/>
        <end position="337"/>
    </location>
</feature>
<accession>A0A0K6FQM6</accession>
<gene>
    <name evidence="4" type="ORF">RSOLAG22IIIB_03579</name>
</gene>
<feature type="domain" description="DUF6593" evidence="3">
    <location>
        <begin position="193"/>
        <end position="314"/>
    </location>
</feature>
<sequence length="337" mass="36201">MLFRVYFLAFIAAVLAQADPSINTPPSLVQCQPTQLTWNATNTPVYISVIPGGNASAPALMDLGRQSGTSMTWSVNITAGASITLRIVDSNGANAYSALIVAVLAQADPSINTPASLVQCQPVQITWNASKQPISLRCAINVLPINGGQIGTAPFVEFAQLQGNSYTWVVNVHQGTSVTLRLQDSQGVFAYSGPSQTTIKRGETVIATIQWNLVKGSNISMNDKTSAIDEVFPRSGALSMSRVWTTTTGEQLKWKDSVKLYCFSVETGLNLATYDRTYFSLFRDKKSTLDISADGTHLTDDLIITWVIAEKKARNRRRSQSVGRGGGSGGGVSQTEA</sequence>
<protein>
    <recommendedName>
        <fullName evidence="3">DUF6593 domain-containing protein</fullName>
    </recommendedName>
</protein>
<feature type="signal peptide" evidence="2">
    <location>
        <begin position="1"/>
        <end position="16"/>
    </location>
</feature>
<evidence type="ECO:0000313" key="5">
    <source>
        <dbReference type="Proteomes" id="UP000044841"/>
    </source>
</evidence>
<evidence type="ECO:0000256" key="1">
    <source>
        <dbReference type="SAM" id="MobiDB-lite"/>
    </source>
</evidence>
<dbReference type="PANTHER" id="PTHR37487">
    <property type="entry name" value="CHROMOSOME 1, WHOLE GENOME SHOTGUN SEQUENCE"/>
    <property type="match status" value="1"/>
</dbReference>
<dbReference type="InterPro" id="IPR046528">
    <property type="entry name" value="DUF6593"/>
</dbReference>
<evidence type="ECO:0000313" key="4">
    <source>
        <dbReference type="EMBL" id="CUA68541.1"/>
    </source>
</evidence>
<dbReference type="Proteomes" id="UP000044841">
    <property type="component" value="Unassembled WGS sequence"/>
</dbReference>
<proteinExistence type="predicted"/>
<evidence type="ECO:0000259" key="3">
    <source>
        <dbReference type="Pfam" id="PF20236"/>
    </source>
</evidence>
<organism evidence="4 5">
    <name type="scientific">Rhizoctonia solani</name>
    <dbReference type="NCBI Taxonomy" id="456999"/>
    <lineage>
        <taxon>Eukaryota</taxon>
        <taxon>Fungi</taxon>
        <taxon>Dikarya</taxon>
        <taxon>Basidiomycota</taxon>
        <taxon>Agaricomycotina</taxon>
        <taxon>Agaricomycetes</taxon>
        <taxon>Cantharellales</taxon>
        <taxon>Ceratobasidiaceae</taxon>
        <taxon>Rhizoctonia</taxon>
    </lineage>
</organism>
<dbReference type="PANTHER" id="PTHR37487:SF2">
    <property type="entry name" value="EXPRESSED PROTEIN"/>
    <property type="match status" value="1"/>
</dbReference>